<evidence type="ECO:0000313" key="1">
    <source>
        <dbReference type="EMBL" id="OHA14386.1"/>
    </source>
</evidence>
<protein>
    <submittedName>
        <fullName evidence="1">Uncharacterized protein</fullName>
    </submittedName>
</protein>
<sequence>MLSDGLTSKTALIAKRNEILELKELVSKTLEKWTASAEESARNNQPYNHQVLYTIKKELNKLFEEELKKLQ</sequence>
<dbReference type="Proteomes" id="UP000177171">
    <property type="component" value="Unassembled WGS sequence"/>
</dbReference>
<accession>A0A1G2LRY7</accession>
<name>A0A1G2LRY7_9BACT</name>
<dbReference type="EMBL" id="MHQY01000008">
    <property type="protein sequence ID" value="OHA14386.1"/>
    <property type="molecule type" value="Genomic_DNA"/>
</dbReference>
<comment type="caution">
    <text evidence="1">The sequence shown here is derived from an EMBL/GenBank/DDBJ whole genome shotgun (WGS) entry which is preliminary data.</text>
</comment>
<reference evidence="1 2" key="1">
    <citation type="journal article" date="2016" name="Nat. Commun.">
        <title>Thousands of microbial genomes shed light on interconnected biogeochemical processes in an aquifer system.</title>
        <authorList>
            <person name="Anantharaman K."/>
            <person name="Brown C.T."/>
            <person name="Hug L.A."/>
            <person name="Sharon I."/>
            <person name="Castelle C.J."/>
            <person name="Probst A.J."/>
            <person name="Thomas B.C."/>
            <person name="Singh A."/>
            <person name="Wilkins M.J."/>
            <person name="Karaoz U."/>
            <person name="Brodie E.L."/>
            <person name="Williams K.H."/>
            <person name="Hubbard S.S."/>
            <person name="Banfield J.F."/>
        </authorList>
    </citation>
    <scope>NUCLEOTIDE SEQUENCE [LARGE SCALE GENOMIC DNA]</scope>
</reference>
<evidence type="ECO:0000313" key="2">
    <source>
        <dbReference type="Proteomes" id="UP000177171"/>
    </source>
</evidence>
<organism evidence="1 2">
    <name type="scientific">Candidatus Sungbacteria bacterium RIFCSPLOWO2_12_FULL_41_11</name>
    <dbReference type="NCBI Taxonomy" id="1802286"/>
    <lineage>
        <taxon>Bacteria</taxon>
        <taxon>Candidatus Sungiibacteriota</taxon>
    </lineage>
</organism>
<dbReference type="AlphaFoldDB" id="A0A1G2LRY7"/>
<gene>
    <name evidence="1" type="ORF">A3G49_02050</name>
</gene>
<proteinExistence type="predicted"/>